<keyword evidence="1" id="KW-0732">Signal</keyword>
<dbReference type="Proteomes" id="UP000803844">
    <property type="component" value="Unassembled WGS sequence"/>
</dbReference>
<feature type="chain" id="PRO_5040144765" description="Gpi-anchored protein" evidence="1">
    <location>
        <begin position="29"/>
        <end position="257"/>
    </location>
</feature>
<gene>
    <name evidence="2" type="ORF">M406DRAFT_102436</name>
</gene>
<organism evidence="2 3">
    <name type="scientific">Cryphonectria parasitica (strain ATCC 38755 / EP155)</name>
    <dbReference type="NCBI Taxonomy" id="660469"/>
    <lineage>
        <taxon>Eukaryota</taxon>
        <taxon>Fungi</taxon>
        <taxon>Dikarya</taxon>
        <taxon>Ascomycota</taxon>
        <taxon>Pezizomycotina</taxon>
        <taxon>Sordariomycetes</taxon>
        <taxon>Sordariomycetidae</taxon>
        <taxon>Diaporthales</taxon>
        <taxon>Cryphonectriaceae</taxon>
        <taxon>Cryphonectria-Endothia species complex</taxon>
        <taxon>Cryphonectria</taxon>
    </lineage>
</organism>
<evidence type="ECO:0000313" key="3">
    <source>
        <dbReference type="Proteomes" id="UP000803844"/>
    </source>
</evidence>
<comment type="caution">
    <text evidence="2">The sequence shown here is derived from an EMBL/GenBank/DDBJ whole genome shotgun (WGS) entry which is preliminary data.</text>
</comment>
<dbReference type="RefSeq" id="XP_040776224.1">
    <property type="nucleotide sequence ID" value="XM_040915010.1"/>
</dbReference>
<dbReference type="GeneID" id="63832139"/>
<protein>
    <recommendedName>
        <fullName evidence="4">Gpi-anchored protein</fullName>
    </recommendedName>
</protein>
<dbReference type="OrthoDB" id="5410926at2759"/>
<evidence type="ECO:0000256" key="1">
    <source>
        <dbReference type="SAM" id="SignalP"/>
    </source>
</evidence>
<reference evidence="2" key="1">
    <citation type="journal article" date="2020" name="Phytopathology">
        <title>Genome sequence of the chestnut blight fungus Cryphonectria parasitica EP155: A fundamental resource for an archetypical invasive plant pathogen.</title>
        <authorList>
            <person name="Crouch J.A."/>
            <person name="Dawe A."/>
            <person name="Aerts A."/>
            <person name="Barry K."/>
            <person name="Churchill A.C.L."/>
            <person name="Grimwood J."/>
            <person name="Hillman B."/>
            <person name="Milgroom M.G."/>
            <person name="Pangilinan J."/>
            <person name="Smith M."/>
            <person name="Salamov A."/>
            <person name="Schmutz J."/>
            <person name="Yadav J."/>
            <person name="Grigoriev I.V."/>
            <person name="Nuss D."/>
        </authorList>
    </citation>
    <scope>NUCLEOTIDE SEQUENCE</scope>
    <source>
        <strain evidence="2">EP155</strain>
    </source>
</reference>
<evidence type="ECO:0000313" key="2">
    <source>
        <dbReference type="EMBL" id="KAF3765263.1"/>
    </source>
</evidence>
<feature type="signal peptide" evidence="1">
    <location>
        <begin position="1"/>
        <end position="28"/>
    </location>
</feature>
<keyword evidence="3" id="KW-1185">Reference proteome</keyword>
<proteinExistence type="predicted"/>
<accession>A0A9P4Y2G6</accession>
<name>A0A9P4Y2G6_CRYP1</name>
<sequence length="257" mass="24712">MRRRHLLSAPLLGITLLLPSSSSILASAEPQPFHAAQTPTPARRYHAAAPVEALFARATDGCIAGTYSCASEGSAFSGICCASGQACTLDASSAPACCPSGDVCTGTAPSSFAPPTTASASYVQNGYFSFPYVATSFSNAAACSSAVSACSRNYAACTADLEGSGGGGGGGVTIVVGGSTTVGGSAAATYATATATSICSSLSSVACFGIQDSYCTAGATAGFSVGSANAAARPTGLPCVGVVAGVAAGVGFGMVGL</sequence>
<dbReference type="EMBL" id="MU032348">
    <property type="protein sequence ID" value="KAF3765263.1"/>
    <property type="molecule type" value="Genomic_DNA"/>
</dbReference>
<dbReference type="AlphaFoldDB" id="A0A9P4Y2G6"/>
<dbReference type="PANTHER" id="PTHR39599:SF1">
    <property type="entry name" value="GPI-ANCHORED PROTEIN (EUROFUNG)"/>
    <property type="match status" value="1"/>
</dbReference>
<dbReference type="PANTHER" id="PTHR39599">
    <property type="entry name" value="GPI-ANCHORED PROTEIN (EUROFUNG)-RELATED-RELATED"/>
    <property type="match status" value="1"/>
</dbReference>
<evidence type="ECO:0008006" key="4">
    <source>
        <dbReference type="Google" id="ProtNLM"/>
    </source>
</evidence>